<evidence type="ECO:0000313" key="2">
    <source>
        <dbReference type="EMBL" id="PLT46975.1"/>
    </source>
</evidence>
<feature type="domain" description="Methyltransferase" evidence="1">
    <location>
        <begin position="44"/>
        <end position="138"/>
    </location>
</feature>
<evidence type="ECO:0000259" key="1">
    <source>
        <dbReference type="Pfam" id="PF13649"/>
    </source>
</evidence>
<name>A0A2N5N9I3_9BACL</name>
<comment type="caution">
    <text evidence="2">The sequence shown here is derived from an EMBL/GenBank/DDBJ whole genome shotgun (WGS) entry which is preliminary data.</text>
</comment>
<dbReference type="Gene3D" id="2.20.25.110">
    <property type="entry name" value="S-adenosyl-L-methionine-dependent methyltransferases"/>
    <property type="match status" value="1"/>
</dbReference>
<dbReference type="CDD" id="cd02440">
    <property type="entry name" value="AdoMet_MTases"/>
    <property type="match status" value="1"/>
</dbReference>
<keyword evidence="3" id="KW-1185">Reference proteome</keyword>
<dbReference type="Proteomes" id="UP000234789">
    <property type="component" value="Unassembled WGS sequence"/>
</dbReference>
<dbReference type="Pfam" id="PF13649">
    <property type="entry name" value="Methyltransf_25"/>
    <property type="match status" value="1"/>
</dbReference>
<accession>A0A2N5N9I3</accession>
<protein>
    <submittedName>
        <fullName evidence="2">Putative methyltransferase</fullName>
    </submittedName>
</protein>
<dbReference type="InterPro" id="IPR041698">
    <property type="entry name" value="Methyltransf_25"/>
</dbReference>
<gene>
    <name evidence="2" type="ORF">B8V81_1199</name>
</gene>
<dbReference type="InterPro" id="IPR029063">
    <property type="entry name" value="SAM-dependent_MTases_sf"/>
</dbReference>
<dbReference type="EMBL" id="NFEZ01000003">
    <property type="protein sequence ID" value="PLT46975.1"/>
    <property type="molecule type" value="Genomic_DNA"/>
</dbReference>
<sequence length="247" mass="28221">MSEWFVRSFGEDYKIAYRHRDWEQAEREVGRLAARLELRPGARIADIGCGMGRHSLALSRLGYEVSGLDLSPALLREARSQPGSEAVSWFEGDMRRMPFEDGQFDAAVNLFTSFGYFEEDREHLQVLREMRRILRPGGRFVIDFLNAEQVKRTLVPESRRVDEETGTAIVERRFIEHGRVVKKIELTDAAGGEPRRYTESVRLLGEPWFRSALAEAGLVLEAAGGGYDGEPYEPERSKRLVLFGRRP</sequence>
<organism evidence="2 3">
    <name type="scientific">Paenibacillus pasadenensis</name>
    <dbReference type="NCBI Taxonomy" id="217090"/>
    <lineage>
        <taxon>Bacteria</taxon>
        <taxon>Bacillati</taxon>
        <taxon>Bacillota</taxon>
        <taxon>Bacilli</taxon>
        <taxon>Bacillales</taxon>
        <taxon>Paenibacillaceae</taxon>
        <taxon>Paenibacillus</taxon>
    </lineage>
</organism>
<keyword evidence="2" id="KW-0808">Transferase</keyword>
<dbReference type="AlphaFoldDB" id="A0A2N5N9I3"/>
<reference evidence="2 3" key="1">
    <citation type="submission" date="2017-05" db="EMBL/GenBank/DDBJ databases">
        <title>Functional genome analysis of Paenibacillus pasadenensis strain R16: insights on endophytic life style and antifungal activity.</title>
        <authorList>
            <person name="Passera A."/>
            <person name="Marcolungo L."/>
            <person name="Casati P."/>
            <person name="Brasca M."/>
            <person name="Quaglino F."/>
            <person name="Delledonne M."/>
        </authorList>
    </citation>
    <scope>NUCLEOTIDE SEQUENCE [LARGE SCALE GENOMIC DNA]</scope>
    <source>
        <strain evidence="2 3">R16</strain>
    </source>
</reference>
<dbReference type="Gene3D" id="3.40.50.150">
    <property type="entry name" value="Vaccinia Virus protein VP39"/>
    <property type="match status" value="1"/>
</dbReference>
<dbReference type="SUPFAM" id="SSF53335">
    <property type="entry name" value="S-adenosyl-L-methionine-dependent methyltransferases"/>
    <property type="match status" value="1"/>
</dbReference>
<dbReference type="GO" id="GO:0032259">
    <property type="term" value="P:methylation"/>
    <property type="evidence" value="ECO:0007669"/>
    <property type="project" value="UniProtKB-KW"/>
</dbReference>
<proteinExistence type="predicted"/>
<evidence type="ECO:0000313" key="3">
    <source>
        <dbReference type="Proteomes" id="UP000234789"/>
    </source>
</evidence>
<dbReference type="RefSeq" id="WP_101807944.1">
    <property type="nucleotide sequence ID" value="NZ_NFEZ01000003.1"/>
</dbReference>
<keyword evidence="2" id="KW-0489">Methyltransferase</keyword>
<dbReference type="GO" id="GO:0008168">
    <property type="term" value="F:methyltransferase activity"/>
    <property type="evidence" value="ECO:0007669"/>
    <property type="project" value="UniProtKB-KW"/>
</dbReference>
<dbReference type="PANTHER" id="PTHR43591">
    <property type="entry name" value="METHYLTRANSFERASE"/>
    <property type="match status" value="1"/>
</dbReference>